<sequence>MLTDLQQRKLTKLFSMYDSDYTGVLVKKDFELMFNKLSTLRNWSLRSPRCLVLQDKLMRKWQGLEKKADTAHNKQVSRAEWLAYYDDGLEEILSLMDLIFDVFDQDEDGKVNQAEWGQLLAAFNESPVYAPLVFPPLDADQDGWLTKAEFLQHFSAFCRSDEADNPANGMFGPY</sequence>
<evidence type="ECO:0000259" key="1">
    <source>
        <dbReference type="PROSITE" id="PS50222"/>
    </source>
</evidence>
<accession>A0A2W4WCI8</accession>
<dbReference type="SMART" id="SM00054">
    <property type="entry name" value="EFh"/>
    <property type="match status" value="2"/>
</dbReference>
<comment type="caution">
    <text evidence="2">The sequence shown here is derived from an EMBL/GenBank/DDBJ whole genome shotgun (WGS) entry which is preliminary data.</text>
</comment>
<dbReference type="SUPFAM" id="SSF47473">
    <property type="entry name" value="EF-hand"/>
    <property type="match status" value="1"/>
</dbReference>
<reference evidence="2 3" key="2">
    <citation type="submission" date="2018-06" db="EMBL/GenBank/DDBJ databases">
        <title>Metagenomic assembly of (sub)arctic Cyanobacteria and their associated microbiome from non-axenic cultures.</title>
        <authorList>
            <person name="Baurain D."/>
        </authorList>
    </citation>
    <scope>NUCLEOTIDE SEQUENCE [LARGE SCALE GENOMIC DNA]</scope>
    <source>
        <strain evidence="2">ULC041bin1</strain>
    </source>
</reference>
<dbReference type="Gene3D" id="1.10.238.10">
    <property type="entry name" value="EF-hand"/>
    <property type="match status" value="1"/>
</dbReference>
<feature type="domain" description="EF-hand" evidence="1">
    <location>
        <begin position="91"/>
        <end position="126"/>
    </location>
</feature>
<name>A0A2W4WCI8_9CYAN</name>
<gene>
    <name evidence="2" type="ORF">DCF17_07890</name>
</gene>
<evidence type="ECO:0000313" key="3">
    <source>
        <dbReference type="Proteomes" id="UP000249081"/>
    </source>
</evidence>
<dbReference type="InterPro" id="IPR011992">
    <property type="entry name" value="EF-hand-dom_pair"/>
</dbReference>
<dbReference type="InterPro" id="IPR002048">
    <property type="entry name" value="EF_hand_dom"/>
</dbReference>
<dbReference type="Pfam" id="PF13202">
    <property type="entry name" value="EF-hand_5"/>
    <property type="match status" value="1"/>
</dbReference>
<dbReference type="PROSITE" id="PS00018">
    <property type="entry name" value="EF_HAND_1"/>
    <property type="match status" value="2"/>
</dbReference>
<dbReference type="AlphaFoldDB" id="A0A2W4WCI8"/>
<evidence type="ECO:0000313" key="2">
    <source>
        <dbReference type="EMBL" id="PZO42793.1"/>
    </source>
</evidence>
<organism evidence="2 3">
    <name type="scientific">Shackletoniella antarctica</name>
    <dbReference type="NCBI Taxonomy" id="268115"/>
    <lineage>
        <taxon>Bacteria</taxon>
        <taxon>Bacillati</taxon>
        <taxon>Cyanobacteriota</taxon>
        <taxon>Cyanophyceae</taxon>
        <taxon>Oculatellales</taxon>
        <taxon>Oculatellaceae</taxon>
        <taxon>Shackletoniella</taxon>
    </lineage>
</organism>
<dbReference type="PROSITE" id="PS50222">
    <property type="entry name" value="EF_HAND_2"/>
    <property type="match status" value="1"/>
</dbReference>
<reference evidence="3" key="1">
    <citation type="submission" date="2018-04" db="EMBL/GenBank/DDBJ databases">
        <authorList>
            <person name="Cornet L."/>
        </authorList>
    </citation>
    <scope>NUCLEOTIDE SEQUENCE [LARGE SCALE GENOMIC DNA]</scope>
</reference>
<dbReference type="EMBL" id="QBMN01000042">
    <property type="protein sequence ID" value="PZO42793.1"/>
    <property type="molecule type" value="Genomic_DNA"/>
</dbReference>
<dbReference type="Proteomes" id="UP000249081">
    <property type="component" value="Unassembled WGS sequence"/>
</dbReference>
<dbReference type="InterPro" id="IPR018247">
    <property type="entry name" value="EF_Hand_1_Ca_BS"/>
</dbReference>
<dbReference type="GO" id="GO:0005509">
    <property type="term" value="F:calcium ion binding"/>
    <property type="evidence" value="ECO:0007669"/>
    <property type="project" value="InterPro"/>
</dbReference>
<protein>
    <submittedName>
        <fullName evidence="2">Calcium-binding protein</fullName>
    </submittedName>
</protein>
<proteinExistence type="predicted"/>